<evidence type="ECO:0000256" key="1">
    <source>
        <dbReference type="SAM" id="MobiDB-lite"/>
    </source>
</evidence>
<dbReference type="OrthoDB" id="10447129at2759"/>
<dbReference type="KEGG" id="spu:105442065"/>
<dbReference type="OMA" id="THDYVIA"/>
<reference evidence="2" key="2">
    <citation type="submission" date="2021-01" db="UniProtKB">
        <authorList>
            <consortium name="EnsemblMetazoa"/>
        </authorList>
    </citation>
    <scope>IDENTIFICATION</scope>
</reference>
<dbReference type="InParanoid" id="A0A7M7HNY6"/>
<dbReference type="EnsemblMetazoa" id="XM_011673847">
    <property type="protein sequence ID" value="XP_011672149"/>
    <property type="gene ID" value="LOC105442065"/>
</dbReference>
<keyword evidence="3" id="KW-1185">Reference proteome</keyword>
<dbReference type="AlphaFoldDB" id="A0A7M7HNY6"/>
<feature type="region of interest" description="Disordered" evidence="1">
    <location>
        <begin position="560"/>
        <end position="582"/>
    </location>
</feature>
<dbReference type="RefSeq" id="XP_011672149.2">
    <property type="nucleotide sequence ID" value="XM_011673847.2"/>
</dbReference>
<proteinExistence type="predicted"/>
<feature type="region of interest" description="Disordered" evidence="1">
    <location>
        <begin position="82"/>
        <end position="116"/>
    </location>
</feature>
<sequence length="633" mass="71179">MSRSNNDRTSSKHTKMDRYTEDLKYSLRSQLSESVGKGTLRTDDILARGHRQIVADFTDPRQWYYSATHDYVIALMRESQKQNGGSVWGSGSRRRDRGSTTSRHHPSSATQSKDVRPGRKKGLFVEILATTSDDLQEIRGSTEKTSDTKLKKDYISGEGIGLEGSVSLTQTQNSKETTDNGEDNEIALLDYVAPGSISPEGKSNIVSKQDATVPLRVNNDQNISVLSQDCTGSDIPSNTSVEKSSTEYQDKSVGIHSKFVTDIDSMREPYENEAIVDEYNVAAMETYRASKQSQKSRIPSKKQKVPAAYCDTHSYYPGRLESFEPMGKRGRAGPGLKTPVSLPQIGKNIQIEQPEFPRKNLYKVRRGRVGSRKLRLRPLTGLERVSDKTGDLPYVEDWIRKLQINGKDLGSDKHLEPIERVDETFPFKSQQRPQLANAVHQLMELPTDFIPVTGFQPFQPHPSLYLYSLKQKSDLNVKLQYLDIPKPVKQQTDPGIQQKHSFKDDLTKVRSKVNYIEDRLGELYKSEANLDRIVSRQQIKPLKKQNGRFIGITTGITNRNPDLNSSEERPVDHSGACLPKVPATKDHASIPRVADEYDKGHHSKMNTISLALSPNETHFATRDDGPSNPSRNH</sequence>
<feature type="compositionally biased region" description="Basic residues" evidence="1">
    <location>
        <begin position="92"/>
        <end position="106"/>
    </location>
</feature>
<name>A0A7M7HNY6_STRPU</name>
<organism evidence="2 3">
    <name type="scientific">Strongylocentrotus purpuratus</name>
    <name type="common">Purple sea urchin</name>
    <dbReference type="NCBI Taxonomy" id="7668"/>
    <lineage>
        <taxon>Eukaryota</taxon>
        <taxon>Metazoa</taxon>
        <taxon>Echinodermata</taxon>
        <taxon>Eleutherozoa</taxon>
        <taxon>Echinozoa</taxon>
        <taxon>Echinoidea</taxon>
        <taxon>Euechinoidea</taxon>
        <taxon>Echinacea</taxon>
        <taxon>Camarodonta</taxon>
        <taxon>Echinidea</taxon>
        <taxon>Strongylocentrotidae</taxon>
        <taxon>Strongylocentrotus</taxon>
    </lineage>
</organism>
<accession>A0A7M7HNY6</accession>
<dbReference type="Proteomes" id="UP000007110">
    <property type="component" value="Unassembled WGS sequence"/>
</dbReference>
<evidence type="ECO:0000313" key="2">
    <source>
        <dbReference type="EnsemblMetazoa" id="XP_011672149"/>
    </source>
</evidence>
<feature type="region of interest" description="Disordered" evidence="1">
    <location>
        <begin position="614"/>
        <end position="633"/>
    </location>
</feature>
<reference evidence="3" key="1">
    <citation type="submission" date="2015-02" db="EMBL/GenBank/DDBJ databases">
        <title>Genome sequencing for Strongylocentrotus purpuratus.</title>
        <authorList>
            <person name="Murali S."/>
            <person name="Liu Y."/>
            <person name="Vee V."/>
            <person name="English A."/>
            <person name="Wang M."/>
            <person name="Skinner E."/>
            <person name="Han Y."/>
            <person name="Muzny D.M."/>
            <person name="Worley K.C."/>
            <person name="Gibbs R.A."/>
        </authorList>
    </citation>
    <scope>NUCLEOTIDE SEQUENCE</scope>
</reference>
<protein>
    <submittedName>
        <fullName evidence="2">Uncharacterized protein</fullName>
    </submittedName>
</protein>
<evidence type="ECO:0000313" key="3">
    <source>
        <dbReference type="Proteomes" id="UP000007110"/>
    </source>
</evidence>
<dbReference type="GeneID" id="105442065"/>